<reference evidence="3 4" key="1">
    <citation type="journal article" date="2018" name="Mol. Plant">
        <title>The genome of Artemisia annua provides insight into the evolution of Asteraceae family and artemisinin biosynthesis.</title>
        <authorList>
            <person name="Shen Q."/>
            <person name="Zhang L."/>
            <person name="Liao Z."/>
            <person name="Wang S."/>
            <person name="Yan T."/>
            <person name="Shi P."/>
            <person name="Liu M."/>
            <person name="Fu X."/>
            <person name="Pan Q."/>
            <person name="Wang Y."/>
            <person name="Lv Z."/>
            <person name="Lu X."/>
            <person name="Zhang F."/>
            <person name="Jiang W."/>
            <person name="Ma Y."/>
            <person name="Chen M."/>
            <person name="Hao X."/>
            <person name="Li L."/>
            <person name="Tang Y."/>
            <person name="Lv G."/>
            <person name="Zhou Y."/>
            <person name="Sun X."/>
            <person name="Brodelius P.E."/>
            <person name="Rose J.K.C."/>
            <person name="Tang K."/>
        </authorList>
    </citation>
    <scope>NUCLEOTIDE SEQUENCE [LARGE SCALE GENOMIC DNA]</scope>
    <source>
        <strain evidence="4">cv. Huhao1</strain>
        <tissue evidence="3">Leaf</tissue>
    </source>
</reference>
<dbReference type="Gene3D" id="3.50.50.60">
    <property type="entry name" value="FAD/NAD(P)-binding domain"/>
    <property type="match status" value="2"/>
</dbReference>
<protein>
    <submittedName>
        <fullName evidence="3">FAD-dependent oxidoreductase family protein</fullName>
    </submittedName>
</protein>
<proteinExistence type="predicted"/>
<keyword evidence="4" id="KW-1185">Reference proteome</keyword>
<name>A0A2U1KV30_ARTAN</name>
<dbReference type="OrthoDB" id="498204at2759"/>
<dbReference type="PANTHER" id="PTHR13847:SF150">
    <property type="entry name" value="OXIDOREDUCTASE TDA3-RELATED"/>
    <property type="match status" value="1"/>
</dbReference>
<dbReference type="InterPro" id="IPR036188">
    <property type="entry name" value="FAD/NAD-bd_sf"/>
</dbReference>
<dbReference type="GO" id="GO:0005737">
    <property type="term" value="C:cytoplasm"/>
    <property type="evidence" value="ECO:0007669"/>
    <property type="project" value="TreeGrafter"/>
</dbReference>
<feature type="domain" description="FAD dependent oxidoreductase" evidence="2">
    <location>
        <begin position="126"/>
        <end position="295"/>
    </location>
</feature>
<dbReference type="SUPFAM" id="SSF51971">
    <property type="entry name" value="Nucleotide-binding domain"/>
    <property type="match status" value="1"/>
</dbReference>
<dbReference type="EMBL" id="PKPP01013698">
    <property type="protein sequence ID" value="PWA40583.1"/>
    <property type="molecule type" value="Genomic_DNA"/>
</dbReference>
<dbReference type="STRING" id="35608.A0A2U1KV30"/>
<evidence type="ECO:0000256" key="1">
    <source>
        <dbReference type="ARBA" id="ARBA00023002"/>
    </source>
</evidence>
<accession>A0A2U1KV30</accession>
<evidence type="ECO:0000313" key="3">
    <source>
        <dbReference type="EMBL" id="PWA40583.1"/>
    </source>
</evidence>
<dbReference type="Proteomes" id="UP000245207">
    <property type="component" value="Unassembled WGS sequence"/>
</dbReference>
<gene>
    <name evidence="3" type="ORF">CTI12_AA565410</name>
</gene>
<dbReference type="FunFam" id="3.50.50.60:FF:000360">
    <property type="entry name" value="FAD-dependent oxidoreductase family protein"/>
    <property type="match status" value="1"/>
</dbReference>
<dbReference type="GO" id="GO:0016491">
    <property type="term" value="F:oxidoreductase activity"/>
    <property type="evidence" value="ECO:0007669"/>
    <property type="project" value="UniProtKB-KW"/>
</dbReference>
<dbReference type="PANTHER" id="PTHR13847">
    <property type="entry name" value="SARCOSINE DEHYDROGENASE-RELATED"/>
    <property type="match status" value="1"/>
</dbReference>
<evidence type="ECO:0000313" key="4">
    <source>
        <dbReference type="Proteomes" id="UP000245207"/>
    </source>
</evidence>
<dbReference type="InterPro" id="IPR006076">
    <property type="entry name" value="FAD-dep_OxRdtase"/>
</dbReference>
<dbReference type="AlphaFoldDB" id="A0A2U1KV30"/>
<keyword evidence="1" id="KW-0560">Oxidoreductase</keyword>
<comment type="caution">
    <text evidence="3">The sequence shown here is derived from an EMBL/GenBank/DDBJ whole genome shotgun (WGS) entry which is preliminary data.</text>
</comment>
<evidence type="ECO:0000259" key="2">
    <source>
        <dbReference type="Pfam" id="PF01266"/>
    </source>
</evidence>
<organism evidence="3 4">
    <name type="scientific">Artemisia annua</name>
    <name type="common">Sweet wormwood</name>
    <dbReference type="NCBI Taxonomy" id="35608"/>
    <lineage>
        <taxon>Eukaryota</taxon>
        <taxon>Viridiplantae</taxon>
        <taxon>Streptophyta</taxon>
        <taxon>Embryophyta</taxon>
        <taxon>Tracheophyta</taxon>
        <taxon>Spermatophyta</taxon>
        <taxon>Magnoliopsida</taxon>
        <taxon>eudicotyledons</taxon>
        <taxon>Gunneridae</taxon>
        <taxon>Pentapetalae</taxon>
        <taxon>asterids</taxon>
        <taxon>campanulids</taxon>
        <taxon>Asterales</taxon>
        <taxon>Asteraceae</taxon>
        <taxon>Asteroideae</taxon>
        <taxon>Anthemideae</taxon>
        <taxon>Artemisiinae</taxon>
        <taxon>Artemisia</taxon>
    </lineage>
</organism>
<feature type="domain" description="FAD dependent oxidoreductase" evidence="2">
    <location>
        <begin position="13"/>
        <end position="93"/>
    </location>
</feature>
<sequence>MDDCSSQQQPPKRVVVCGGGIIGVCTAYYLAKKGAIVTLIERSSIAGAASGKAGAFLALHMCDDGPLSSLARASFNLHRSLAEELNGSLSYGYCPLTTLKVTVDESKPASESHILPPWVDGRVKSEEIIVVLALGPWTSKLPEVSSKFKVIGKKVHSIVLEPKDGDMITPHGIFATYYPGQGMGPIDPDFFPRPTSDVYICGPSVEVEVPDEPDLVFPDEESIQVLKKVAGIVSSHLKEENVKVQSEQAGLMPCTDDELPIMGEIPGMRHCYVASGHGYWGILFGPASGVAMAELVLDGHASIVDLGPFSPTRFVGTKI</sequence>
<dbReference type="Gene3D" id="3.30.9.10">
    <property type="entry name" value="D-Amino Acid Oxidase, subunit A, domain 2"/>
    <property type="match status" value="1"/>
</dbReference>
<dbReference type="Pfam" id="PF01266">
    <property type="entry name" value="DAO"/>
    <property type="match status" value="2"/>
</dbReference>